<dbReference type="RefSeq" id="XP_062691315.1">
    <property type="nucleotide sequence ID" value="XM_062840293.1"/>
</dbReference>
<proteinExistence type="predicted"/>
<dbReference type="AlphaFoldDB" id="A0AAJ0I4P5"/>
<feature type="region of interest" description="Disordered" evidence="1">
    <location>
        <begin position="221"/>
        <end position="261"/>
    </location>
</feature>
<dbReference type="GeneID" id="87877915"/>
<sequence>MCYKKTTIFACRCFLRDTSACPHSACLAEGEFERSRMEQLAAEMFARPLILPSMSSSALPPGMAPPPGFAPPPPFSPNSASSASSSPGPGNTTTSTNTNTGNMNTINASAPEFSAEHEHDRFPSPTAPAQESEPPRIIDGLFYERKMGQVQRAVHWDVWRTEWFPCAAYHSTHLDTIINSDEEYMNCPEYFGNEDKEVKMLGLCEECRDVHADALRGMHQNQNGFGSNLEGGIRGDDQGQGQGRGQVQNHGQERQVEAEDEMEQGMRDMMETLNRWMDME</sequence>
<name>A0AAJ0I4P5_9PEZI</name>
<comment type="caution">
    <text evidence="2">The sequence shown here is derived from an EMBL/GenBank/DDBJ whole genome shotgun (WGS) entry which is preliminary data.</text>
</comment>
<evidence type="ECO:0000313" key="3">
    <source>
        <dbReference type="Proteomes" id="UP001285908"/>
    </source>
</evidence>
<organism evidence="2 3">
    <name type="scientific">Neurospora hispaniola</name>
    <dbReference type="NCBI Taxonomy" id="588809"/>
    <lineage>
        <taxon>Eukaryota</taxon>
        <taxon>Fungi</taxon>
        <taxon>Dikarya</taxon>
        <taxon>Ascomycota</taxon>
        <taxon>Pezizomycotina</taxon>
        <taxon>Sordariomycetes</taxon>
        <taxon>Sordariomycetidae</taxon>
        <taxon>Sordariales</taxon>
        <taxon>Sordariaceae</taxon>
        <taxon>Neurospora</taxon>
    </lineage>
</organism>
<gene>
    <name evidence="2" type="ORF">B0T23DRAFT_431058</name>
</gene>
<feature type="region of interest" description="Disordered" evidence="1">
    <location>
        <begin position="61"/>
        <end position="135"/>
    </location>
</feature>
<dbReference type="Proteomes" id="UP001285908">
    <property type="component" value="Unassembled WGS sequence"/>
</dbReference>
<protein>
    <submittedName>
        <fullName evidence="2">Uncharacterized protein</fullName>
    </submittedName>
</protein>
<feature type="compositionally biased region" description="Low complexity" evidence="1">
    <location>
        <begin position="77"/>
        <end position="102"/>
    </location>
</feature>
<accession>A0AAJ0I4P5</accession>
<evidence type="ECO:0000313" key="2">
    <source>
        <dbReference type="EMBL" id="KAK3489608.1"/>
    </source>
</evidence>
<evidence type="ECO:0000256" key="1">
    <source>
        <dbReference type="SAM" id="MobiDB-lite"/>
    </source>
</evidence>
<dbReference type="EMBL" id="JAULSX010000006">
    <property type="protein sequence ID" value="KAK3489608.1"/>
    <property type="molecule type" value="Genomic_DNA"/>
</dbReference>
<feature type="compositionally biased region" description="Pro residues" evidence="1">
    <location>
        <begin position="62"/>
        <end position="76"/>
    </location>
</feature>
<reference evidence="2 3" key="1">
    <citation type="journal article" date="2023" name="Mol. Phylogenet. Evol.">
        <title>Genome-scale phylogeny and comparative genomics of the fungal order Sordariales.</title>
        <authorList>
            <person name="Hensen N."/>
            <person name="Bonometti L."/>
            <person name="Westerberg I."/>
            <person name="Brannstrom I.O."/>
            <person name="Guillou S."/>
            <person name="Cros-Aarteil S."/>
            <person name="Calhoun S."/>
            <person name="Haridas S."/>
            <person name="Kuo A."/>
            <person name="Mondo S."/>
            <person name="Pangilinan J."/>
            <person name="Riley R."/>
            <person name="LaButti K."/>
            <person name="Andreopoulos B."/>
            <person name="Lipzen A."/>
            <person name="Chen C."/>
            <person name="Yan M."/>
            <person name="Daum C."/>
            <person name="Ng V."/>
            <person name="Clum A."/>
            <person name="Steindorff A."/>
            <person name="Ohm R.A."/>
            <person name="Martin F."/>
            <person name="Silar P."/>
            <person name="Natvig D.O."/>
            <person name="Lalanne C."/>
            <person name="Gautier V."/>
            <person name="Ament-Velasquez S.L."/>
            <person name="Kruys A."/>
            <person name="Hutchinson M.I."/>
            <person name="Powell A.J."/>
            <person name="Barry K."/>
            <person name="Miller A.N."/>
            <person name="Grigoriev I.V."/>
            <person name="Debuchy R."/>
            <person name="Gladieux P."/>
            <person name="Hiltunen Thoren M."/>
            <person name="Johannesson H."/>
        </authorList>
    </citation>
    <scope>NUCLEOTIDE SEQUENCE [LARGE SCALE GENOMIC DNA]</scope>
    <source>
        <strain evidence="2 3">FGSC 10403</strain>
    </source>
</reference>
<keyword evidence="3" id="KW-1185">Reference proteome</keyword>